<name>A0ABV8JNI1_9FLAO</name>
<feature type="domain" description="Mechanosensitive ion channel MscS" evidence="2">
    <location>
        <begin position="125"/>
        <end position="173"/>
    </location>
</feature>
<dbReference type="Pfam" id="PF00924">
    <property type="entry name" value="MS_channel_2nd"/>
    <property type="match status" value="1"/>
</dbReference>
<dbReference type="Proteomes" id="UP001595814">
    <property type="component" value="Unassembled WGS sequence"/>
</dbReference>
<gene>
    <name evidence="3" type="ORF">ACFOUT_11025</name>
</gene>
<reference evidence="4" key="1">
    <citation type="journal article" date="2019" name="Int. J. Syst. Evol. Microbiol.">
        <title>The Global Catalogue of Microorganisms (GCM) 10K type strain sequencing project: providing services to taxonomists for standard genome sequencing and annotation.</title>
        <authorList>
            <consortium name="The Broad Institute Genomics Platform"/>
            <consortium name="The Broad Institute Genome Sequencing Center for Infectious Disease"/>
            <person name="Wu L."/>
            <person name="Ma J."/>
        </authorList>
    </citation>
    <scope>NUCLEOTIDE SEQUENCE [LARGE SCALE GENOMIC DNA]</scope>
    <source>
        <strain evidence="4">CECT 7477</strain>
    </source>
</reference>
<keyword evidence="1" id="KW-1133">Transmembrane helix</keyword>
<organism evidence="3 4">
    <name type="scientific">Euzebyella saccharophila</name>
    <dbReference type="NCBI Taxonomy" id="679664"/>
    <lineage>
        <taxon>Bacteria</taxon>
        <taxon>Pseudomonadati</taxon>
        <taxon>Bacteroidota</taxon>
        <taxon>Flavobacteriia</taxon>
        <taxon>Flavobacteriales</taxon>
        <taxon>Flavobacteriaceae</taxon>
        <taxon>Euzebyella</taxon>
    </lineage>
</organism>
<evidence type="ECO:0000313" key="4">
    <source>
        <dbReference type="Proteomes" id="UP001595814"/>
    </source>
</evidence>
<keyword evidence="4" id="KW-1185">Reference proteome</keyword>
<accession>A0ABV8JNI1</accession>
<dbReference type="RefSeq" id="WP_380081210.1">
    <property type="nucleotide sequence ID" value="NZ_JBHSAW010000007.1"/>
</dbReference>
<evidence type="ECO:0000256" key="1">
    <source>
        <dbReference type="SAM" id="Phobius"/>
    </source>
</evidence>
<dbReference type="InterPro" id="IPR045275">
    <property type="entry name" value="MscS_archaea/bacteria_type"/>
</dbReference>
<dbReference type="PANTHER" id="PTHR30221:SF1">
    <property type="entry name" value="SMALL-CONDUCTANCE MECHANOSENSITIVE CHANNEL"/>
    <property type="match status" value="1"/>
</dbReference>
<keyword evidence="1" id="KW-0812">Transmembrane</keyword>
<dbReference type="Pfam" id="PF05552">
    <property type="entry name" value="MS_channel_1st_1"/>
    <property type="match status" value="1"/>
</dbReference>
<evidence type="ECO:0000313" key="3">
    <source>
        <dbReference type="EMBL" id="MFC4096407.1"/>
    </source>
</evidence>
<feature type="transmembrane region" description="Helical" evidence="1">
    <location>
        <begin position="25"/>
        <end position="43"/>
    </location>
</feature>
<protein>
    <submittedName>
        <fullName evidence="3">Mechanosensitive ion channel domain-containing protein</fullName>
    </submittedName>
</protein>
<dbReference type="EMBL" id="JBHSAW010000007">
    <property type="protein sequence ID" value="MFC4096407.1"/>
    <property type="molecule type" value="Genomic_DNA"/>
</dbReference>
<keyword evidence="1" id="KW-0472">Membrane</keyword>
<evidence type="ECO:0000259" key="2">
    <source>
        <dbReference type="Pfam" id="PF00924"/>
    </source>
</evidence>
<dbReference type="Gene3D" id="1.10.287.1260">
    <property type="match status" value="1"/>
</dbReference>
<dbReference type="PANTHER" id="PTHR30221">
    <property type="entry name" value="SMALL-CONDUCTANCE MECHANOSENSITIVE CHANNEL"/>
    <property type="match status" value="1"/>
</dbReference>
<dbReference type="InterPro" id="IPR008910">
    <property type="entry name" value="MSC_TM_helix"/>
</dbReference>
<proteinExistence type="predicted"/>
<comment type="caution">
    <text evidence="3">The sequence shown here is derived from an EMBL/GenBank/DDBJ whole genome shotgun (WGS) entry which is preliminary data.</text>
</comment>
<feature type="transmembrane region" description="Helical" evidence="1">
    <location>
        <begin position="64"/>
        <end position="85"/>
    </location>
</feature>
<sequence>MLFIVASDIMEWKIISNEIGNLLRYLPKLFSGIILFIVGMYIANIVRRAISTLFSTLNLNGSRLIGMAIFYLIAIFFTISALNQAGIDTTIITNNITMILGAFLFALAIGFGFGSKEVIARLLLTFYARKKYRVGDIIEIDGLEGKIESLDNMGVTLAIKNERIIFPIKEVTEKRIIVKKRFVS</sequence>
<feature type="transmembrane region" description="Helical" evidence="1">
    <location>
        <begin position="91"/>
        <end position="113"/>
    </location>
</feature>
<dbReference type="InterPro" id="IPR006685">
    <property type="entry name" value="MscS_channel_2nd"/>
</dbReference>